<sequence>MHAAKATAPSPVSMMIWNSLGNCGSFMELSRADLEILVAVQENSRLTNRELAKRLGAAESTTHERLRRLVRGGVIKRFTAEIDPAALGRPMQAMIAVRLRPQSEDVVERFLRTVMDDPCVIDATVVSGEIDVLLRVAVPSAEHLRTFAWRKVTSAKSVQSITTHLVYEYRRRPITAPP</sequence>
<dbReference type="InterPro" id="IPR011991">
    <property type="entry name" value="ArsR-like_HTH"/>
</dbReference>
<dbReference type="InterPro" id="IPR019887">
    <property type="entry name" value="Tscrpt_reg_AsnC/Lrp_C"/>
</dbReference>
<dbReference type="CDD" id="cd00090">
    <property type="entry name" value="HTH_ARSR"/>
    <property type="match status" value="1"/>
</dbReference>
<name>A0A5D3FMH0_9ACTN</name>
<dbReference type="PANTHER" id="PTHR30154">
    <property type="entry name" value="LEUCINE-RESPONSIVE REGULATORY PROTEIN"/>
    <property type="match status" value="1"/>
</dbReference>
<comment type="caution">
    <text evidence="5">The sequence shown here is derived from an EMBL/GenBank/DDBJ whole genome shotgun (WGS) entry which is preliminary data.</text>
</comment>
<dbReference type="Pfam" id="PF01037">
    <property type="entry name" value="AsnC_trans_reg"/>
    <property type="match status" value="1"/>
</dbReference>
<dbReference type="GO" id="GO:0043565">
    <property type="term" value="F:sequence-specific DNA binding"/>
    <property type="evidence" value="ECO:0007669"/>
    <property type="project" value="InterPro"/>
</dbReference>
<feature type="domain" description="HTH asnC-type" evidence="4">
    <location>
        <begin position="29"/>
        <end position="90"/>
    </location>
</feature>
<keyword evidence="6" id="KW-1185">Reference proteome</keyword>
<evidence type="ECO:0000259" key="4">
    <source>
        <dbReference type="PROSITE" id="PS50956"/>
    </source>
</evidence>
<dbReference type="PRINTS" id="PR00033">
    <property type="entry name" value="HTHASNC"/>
</dbReference>
<evidence type="ECO:0000256" key="1">
    <source>
        <dbReference type="ARBA" id="ARBA00023015"/>
    </source>
</evidence>
<dbReference type="SUPFAM" id="SSF54909">
    <property type="entry name" value="Dimeric alpha+beta barrel"/>
    <property type="match status" value="1"/>
</dbReference>
<dbReference type="EMBL" id="VSRQ01000003">
    <property type="protein sequence ID" value="TYK49423.1"/>
    <property type="molecule type" value="Genomic_DNA"/>
</dbReference>
<evidence type="ECO:0000313" key="6">
    <source>
        <dbReference type="Proteomes" id="UP000323505"/>
    </source>
</evidence>
<organism evidence="5 6">
    <name type="scientific">Actinomadura decatromicini</name>
    <dbReference type="NCBI Taxonomy" id="2604572"/>
    <lineage>
        <taxon>Bacteria</taxon>
        <taxon>Bacillati</taxon>
        <taxon>Actinomycetota</taxon>
        <taxon>Actinomycetes</taxon>
        <taxon>Streptosporangiales</taxon>
        <taxon>Thermomonosporaceae</taxon>
        <taxon>Actinomadura</taxon>
    </lineage>
</organism>
<evidence type="ECO:0000256" key="2">
    <source>
        <dbReference type="ARBA" id="ARBA00023125"/>
    </source>
</evidence>
<evidence type="ECO:0000256" key="3">
    <source>
        <dbReference type="ARBA" id="ARBA00023163"/>
    </source>
</evidence>
<dbReference type="AlphaFoldDB" id="A0A5D3FMH0"/>
<dbReference type="Gene3D" id="3.30.70.920">
    <property type="match status" value="1"/>
</dbReference>
<dbReference type="InterPro" id="IPR036390">
    <property type="entry name" value="WH_DNA-bd_sf"/>
</dbReference>
<keyword evidence="3" id="KW-0804">Transcription</keyword>
<keyword evidence="1" id="KW-0805">Transcription regulation</keyword>
<dbReference type="SUPFAM" id="SSF46785">
    <property type="entry name" value="Winged helix' DNA-binding domain"/>
    <property type="match status" value="1"/>
</dbReference>
<dbReference type="InterPro" id="IPR000485">
    <property type="entry name" value="AsnC-type_HTH_dom"/>
</dbReference>
<keyword evidence="2" id="KW-0238">DNA-binding</keyword>
<dbReference type="InterPro" id="IPR019888">
    <property type="entry name" value="Tscrpt_reg_AsnC-like"/>
</dbReference>
<dbReference type="GO" id="GO:0005829">
    <property type="term" value="C:cytosol"/>
    <property type="evidence" value="ECO:0007669"/>
    <property type="project" value="TreeGrafter"/>
</dbReference>
<dbReference type="Proteomes" id="UP000323505">
    <property type="component" value="Unassembled WGS sequence"/>
</dbReference>
<proteinExistence type="predicted"/>
<dbReference type="PROSITE" id="PS50956">
    <property type="entry name" value="HTH_ASNC_2"/>
    <property type="match status" value="1"/>
</dbReference>
<dbReference type="PANTHER" id="PTHR30154:SF34">
    <property type="entry name" value="TRANSCRIPTIONAL REGULATOR AZLB"/>
    <property type="match status" value="1"/>
</dbReference>
<dbReference type="SMART" id="SM00344">
    <property type="entry name" value="HTH_ASNC"/>
    <property type="match status" value="1"/>
</dbReference>
<dbReference type="InterPro" id="IPR036388">
    <property type="entry name" value="WH-like_DNA-bd_sf"/>
</dbReference>
<gene>
    <name evidence="5" type="ORF">FXF68_16835</name>
</gene>
<dbReference type="Gene3D" id="1.10.10.10">
    <property type="entry name" value="Winged helix-like DNA-binding domain superfamily/Winged helix DNA-binding domain"/>
    <property type="match status" value="1"/>
</dbReference>
<evidence type="ECO:0000313" key="5">
    <source>
        <dbReference type="EMBL" id="TYK49423.1"/>
    </source>
</evidence>
<dbReference type="Pfam" id="PF13412">
    <property type="entry name" value="HTH_24"/>
    <property type="match status" value="1"/>
</dbReference>
<dbReference type="GO" id="GO:0043200">
    <property type="term" value="P:response to amino acid"/>
    <property type="evidence" value="ECO:0007669"/>
    <property type="project" value="TreeGrafter"/>
</dbReference>
<protein>
    <submittedName>
        <fullName evidence="5">Lrp/AsnC family transcriptional regulator</fullName>
    </submittedName>
</protein>
<accession>A0A5D3FMH0</accession>
<reference evidence="5 6" key="1">
    <citation type="submission" date="2019-08" db="EMBL/GenBank/DDBJ databases">
        <title>Actinomadura sp. nov. CYP1-5 isolated from mountain soil.</title>
        <authorList>
            <person name="Songsumanus A."/>
            <person name="Kuncharoen N."/>
            <person name="Kudo T."/>
            <person name="Yuki M."/>
            <person name="Igarashi Y."/>
            <person name="Tanasupawat S."/>
        </authorList>
    </citation>
    <scope>NUCLEOTIDE SEQUENCE [LARGE SCALE GENOMIC DNA]</scope>
    <source>
        <strain evidence="5 6">CYP1-5</strain>
    </source>
</reference>
<dbReference type="InterPro" id="IPR011008">
    <property type="entry name" value="Dimeric_a/b-barrel"/>
</dbReference>